<proteinExistence type="predicted"/>
<keyword evidence="2" id="KW-1185">Reference proteome</keyword>
<protein>
    <submittedName>
        <fullName evidence="1">Uncharacterized protein</fullName>
    </submittedName>
</protein>
<evidence type="ECO:0000313" key="2">
    <source>
        <dbReference type="Proteomes" id="UP001431656"/>
    </source>
</evidence>
<dbReference type="Proteomes" id="UP001431656">
    <property type="component" value="Chromosome"/>
</dbReference>
<accession>A0AAN0K7G3</accession>
<organism evidence="1 2">
    <name type="scientific">Brooklawnia propionicigenes</name>
    <dbReference type="NCBI Taxonomy" id="3041175"/>
    <lineage>
        <taxon>Bacteria</taxon>
        <taxon>Bacillati</taxon>
        <taxon>Actinomycetota</taxon>
        <taxon>Actinomycetes</taxon>
        <taxon>Propionibacteriales</taxon>
        <taxon>Propionibacteriaceae</taxon>
        <taxon>Brooklawnia</taxon>
    </lineage>
</organism>
<name>A0AAN0K7G3_9ACTN</name>
<dbReference type="AlphaFoldDB" id="A0AAN0K7G3"/>
<evidence type="ECO:0000313" key="1">
    <source>
        <dbReference type="EMBL" id="BEH01476.1"/>
    </source>
</evidence>
<dbReference type="EMBL" id="AP028056">
    <property type="protein sequence ID" value="BEH01476.1"/>
    <property type="molecule type" value="Genomic_DNA"/>
</dbReference>
<sequence>MRCSNRTLGAREVDDMVAAEVSAAMGVTLAVAGKPLEGLIRQTDD</sequence>
<gene>
    <name evidence="1" type="ORF">brsh051_07570</name>
</gene>
<reference evidence="1" key="1">
    <citation type="journal article" date="2024" name="Int. J. Syst. Evol. Microbiol.">
        <title>Brooklawnia propionicigenes sp. nov., a facultatively anaerobic, propionate-producing bacterium isolated from a methanogenic reactor treating waste from cattle farms.</title>
        <authorList>
            <person name="Akita Y."/>
            <person name="Ueki A."/>
            <person name="Tonouchi A."/>
            <person name="Sugawara Y."/>
            <person name="Honma S."/>
            <person name="Kaku N."/>
            <person name="Ueki K."/>
        </authorList>
    </citation>
    <scope>NUCLEOTIDE SEQUENCE</scope>
    <source>
        <strain evidence="1">SH051</strain>
    </source>
</reference>
<dbReference type="KEGG" id="broo:brsh051_07570"/>